<geneLocation type="chloroplast" evidence="5"/>
<dbReference type="EMBL" id="LT622865">
    <property type="protein sequence ID" value="SCW21775.1"/>
    <property type="molecule type" value="Genomic_DNA"/>
</dbReference>
<dbReference type="Gene3D" id="4.10.410.60">
    <property type="match status" value="1"/>
</dbReference>
<dbReference type="AlphaFoldDB" id="A0A1G4NT26"/>
<sequence length="64" mass="7401">MAKIKSSSSIKKRFKVSASGLLMHYQAGRNHLLEKKTQKRKKRLAKTISTTRTVIKVLKQKLNY</sequence>
<accession>A0A1G4NT26</accession>
<protein>
    <recommendedName>
        <fullName evidence="4">Large ribosomal subunit protein bL35c</fullName>
    </recommendedName>
</protein>
<organism evidence="5">
    <name type="scientific">Galaxaura rugosa</name>
    <dbReference type="NCBI Taxonomy" id="268570"/>
    <lineage>
        <taxon>Eukaryota</taxon>
        <taxon>Rhodophyta</taxon>
        <taxon>Florideophyceae</taxon>
        <taxon>Nemaliophycidae</taxon>
        <taxon>Nemaliales</taxon>
        <taxon>Galaxauraceae</taxon>
        <taxon>Galaxaura</taxon>
    </lineage>
</organism>
<gene>
    <name evidence="4 5" type="primary">rpl35</name>
    <name evidence="5" type="ORF">JFC0074_138</name>
</gene>
<dbReference type="Pfam" id="PF01632">
    <property type="entry name" value="Ribosomal_L35p"/>
    <property type="match status" value="1"/>
</dbReference>
<dbReference type="GO" id="GO:0009507">
    <property type="term" value="C:chloroplast"/>
    <property type="evidence" value="ECO:0007669"/>
    <property type="project" value="UniProtKB-SubCell"/>
</dbReference>
<comment type="similarity">
    <text evidence="1 4">Belongs to the bacterial ribosomal protein bL35 family.</text>
</comment>
<keyword evidence="3 4" id="KW-0687">Ribonucleoprotein</keyword>
<keyword evidence="2 4" id="KW-0689">Ribosomal protein</keyword>
<keyword evidence="5" id="KW-0150">Chloroplast</keyword>
<keyword evidence="5" id="KW-0934">Plastid</keyword>
<dbReference type="PANTHER" id="PTHR33343:SF1">
    <property type="entry name" value="LARGE RIBOSOMAL SUBUNIT PROTEIN BL35M"/>
    <property type="match status" value="1"/>
</dbReference>
<dbReference type="InterPro" id="IPR001706">
    <property type="entry name" value="Ribosomal_bL35"/>
</dbReference>
<dbReference type="RefSeq" id="YP_009313521.1">
    <property type="nucleotide sequence ID" value="NC_031657.1"/>
</dbReference>
<evidence type="ECO:0000313" key="5">
    <source>
        <dbReference type="EMBL" id="SCW21775.1"/>
    </source>
</evidence>
<evidence type="ECO:0000256" key="1">
    <source>
        <dbReference type="ARBA" id="ARBA00006598"/>
    </source>
</evidence>
<dbReference type="PANTHER" id="PTHR33343">
    <property type="entry name" value="54S RIBOSOMAL PROTEIN BL35M"/>
    <property type="match status" value="1"/>
</dbReference>
<reference evidence="5" key="2">
    <citation type="submission" date="2016-10" db="EMBL/GenBank/DDBJ databases">
        <authorList>
            <person name="de Groot N.N."/>
        </authorList>
    </citation>
    <scope>NUCLEOTIDE SEQUENCE</scope>
    <source>
        <strain evidence="5">JFC0074</strain>
    </source>
</reference>
<proteinExistence type="inferred from homology"/>
<name>A0A1G4NT26_9FLOR</name>
<dbReference type="GeneID" id="29998796"/>
<dbReference type="GO" id="GO:0015934">
    <property type="term" value="C:large ribosomal subunit"/>
    <property type="evidence" value="ECO:0007669"/>
    <property type="project" value="TreeGrafter"/>
</dbReference>
<dbReference type="InterPro" id="IPR018265">
    <property type="entry name" value="Ribosomal_bL35_CS"/>
</dbReference>
<comment type="subcellular location">
    <subcellularLocation>
        <location evidence="4">Plastid</location>
        <location evidence="4">Chloroplast</location>
    </subcellularLocation>
</comment>
<dbReference type="SUPFAM" id="SSF143034">
    <property type="entry name" value="L35p-like"/>
    <property type="match status" value="1"/>
</dbReference>
<dbReference type="InterPro" id="IPR021137">
    <property type="entry name" value="Ribosomal_bL35-like"/>
</dbReference>
<evidence type="ECO:0000256" key="3">
    <source>
        <dbReference type="ARBA" id="ARBA00023274"/>
    </source>
</evidence>
<reference evidence="5" key="1">
    <citation type="submission" date="2016-10" db="EMBL/GenBank/DDBJ databases">
        <title>Chloroplast genomes as a tool to resolve red algal phylogenies: a case study in the Nemaliales.</title>
        <authorList>
            <person name="Costa J.F."/>
            <person name="Lin S.M."/>
            <person name="Macaya E.C."/>
            <person name="Fernandez-Garcia C."/>
            <person name="Verbruggen H."/>
        </authorList>
    </citation>
    <scope>NUCLEOTIDE SEQUENCE</scope>
    <source>
        <strain evidence="5">JFC0074</strain>
    </source>
</reference>
<dbReference type="InterPro" id="IPR037229">
    <property type="entry name" value="Ribosomal_bL35_sf"/>
</dbReference>
<dbReference type="PROSITE" id="PS00936">
    <property type="entry name" value="RIBOSOMAL_L35"/>
    <property type="match status" value="1"/>
</dbReference>
<dbReference type="HAMAP" id="MF_00514">
    <property type="entry name" value="Ribosomal_bL35"/>
    <property type="match status" value="1"/>
</dbReference>
<dbReference type="PRINTS" id="PR00064">
    <property type="entry name" value="RIBOSOMALL35"/>
</dbReference>
<evidence type="ECO:0000256" key="2">
    <source>
        <dbReference type="ARBA" id="ARBA00022980"/>
    </source>
</evidence>
<dbReference type="GO" id="GO:0006412">
    <property type="term" value="P:translation"/>
    <property type="evidence" value="ECO:0007669"/>
    <property type="project" value="UniProtKB-UniRule"/>
</dbReference>
<evidence type="ECO:0000256" key="4">
    <source>
        <dbReference type="HAMAP-Rule" id="MF_00514"/>
    </source>
</evidence>
<dbReference type="GO" id="GO:0003735">
    <property type="term" value="F:structural constituent of ribosome"/>
    <property type="evidence" value="ECO:0007669"/>
    <property type="project" value="InterPro"/>
</dbReference>